<gene>
    <name evidence="2" type="ORF">NQ314_003229</name>
</gene>
<dbReference type="AlphaFoldDB" id="A0AAV8ZPN6"/>
<feature type="chain" id="PRO_5043664566" evidence="1">
    <location>
        <begin position="21"/>
        <end position="85"/>
    </location>
</feature>
<evidence type="ECO:0000313" key="3">
    <source>
        <dbReference type="Proteomes" id="UP001162156"/>
    </source>
</evidence>
<name>A0AAV8ZPN6_9CUCU</name>
<dbReference type="SUPFAM" id="SSF100910">
    <property type="entry name" value="Chemosensory protein Csp2"/>
    <property type="match status" value="1"/>
</dbReference>
<dbReference type="PANTHER" id="PTHR11257">
    <property type="entry name" value="CHEMOSENSORY PROTEIN-RELATED"/>
    <property type="match status" value="1"/>
</dbReference>
<accession>A0AAV8ZPN6</accession>
<comment type="caution">
    <text evidence="2">The sequence shown here is derived from an EMBL/GenBank/DDBJ whole genome shotgun (WGS) entry which is preliminary data.</text>
</comment>
<dbReference type="PANTHER" id="PTHR11257:SF9">
    <property type="entry name" value="CHEMOSENSORY PROTEIN 13"/>
    <property type="match status" value="1"/>
</dbReference>
<dbReference type="Pfam" id="PF03392">
    <property type="entry name" value="OS-D"/>
    <property type="match status" value="1"/>
</dbReference>
<sequence>MELLLPVLVGIGIAFGQSTAASIDYYASKYDHIDVETLLNNRRMVNYYTACMLSKGPCPPEGLEFKREYETFIFICARIVKYFKK</sequence>
<reference evidence="2" key="1">
    <citation type="journal article" date="2023" name="Insect Mol. Biol.">
        <title>Genome sequencing provides insights into the evolution of gene families encoding plant cell wall-degrading enzymes in longhorned beetles.</title>
        <authorList>
            <person name="Shin N.R."/>
            <person name="Okamura Y."/>
            <person name="Kirsch R."/>
            <person name="Pauchet Y."/>
        </authorList>
    </citation>
    <scope>NUCLEOTIDE SEQUENCE</scope>
    <source>
        <strain evidence="2">RBIC_L_NR</strain>
    </source>
</reference>
<keyword evidence="3" id="KW-1185">Reference proteome</keyword>
<dbReference type="EMBL" id="JANEYF010000920">
    <property type="protein sequence ID" value="KAJ8966918.1"/>
    <property type="molecule type" value="Genomic_DNA"/>
</dbReference>
<proteinExistence type="predicted"/>
<protein>
    <submittedName>
        <fullName evidence="2">Uncharacterized protein</fullName>
    </submittedName>
</protein>
<keyword evidence="1" id="KW-0732">Signal</keyword>
<evidence type="ECO:0000313" key="2">
    <source>
        <dbReference type="EMBL" id="KAJ8966918.1"/>
    </source>
</evidence>
<dbReference type="Gene3D" id="1.10.2080.10">
    <property type="entry name" value="Insect odorant-binding protein A10/Ejaculatory bulb-specific protein 3"/>
    <property type="match status" value="1"/>
</dbReference>
<dbReference type="Proteomes" id="UP001162156">
    <property type="component" value="Unassembled WGS sequence"/>
</dbReference>
<dbReference type="InterPro" id="IPR036682">
    <property type="entry name" value="OS_D_A10/PebIII_sf"/>
</dbReference>
<evidence type="ECO:0000256" key="1">
    <source>
        <dbReference type="SAM" id="SignalP"/>
    </source>
</evidence>
<feature type="signal peptide" evidence="1">
    <location>
        <begin position="1"/>
        <end position="20"/>
    </location>
</feature>
<dbReference type="InterPro" id="IPR005055">
    <property type="entry name" value="A10/PebIII"/>
</dbReference>
<organism evidence="2 3">
    <name type="scientific">Rhamnusium bicolor</name>
    <dbReference type="NCBI Taxonomy" id="1586634"/>
    <lineage>
        <taxon>Eukaryota</taxon>
        <taxon>Metazoa</taxon>
        <taxon>Ecdysozoa</taxon>
        <taxon>Arthropoda</taxon>
        <taxon>Hexapoda</taxon>
        <taxon>Insecta</taxon>
        <taxon>Pterygota</taxon>
        <taxon>Neoptera</taxon>
        <taxon>Endopterygota</taxon>
        <taxon>Coleoptera</taxon>
        <taxon>Polyphaga</taxon>
        <taxon>Cucujiformia</taxon>
        <taxon>Chrysomeloidea</taxon>
        <taxon>Cerambycidae</taxon>
        <taxon>Lepturinae</taxon>
        <taxon>Rhagiini</taxon>
        <taxon>Rhamnusium</taxon>
    </lineage>
</organism>